<comment type="caution">
    <text evidence="4">The sequence shown here is derived from an EMBL/GenBank/DDBJ whole genome shotgun (WGS) entry which is preliminary data.</text>
</comment>
<dbReference type="InterPro" id="IPR008969">
    <property type="entry name" value="CarboxyPept-like_regulatory"/>
</dbReference>
<comment type="similarity">
    <text evidence="2">Belongs to the TonB-dependent receptor family.</text>
</comment>
<dbReference type="Gene3D" id="3.40.50.410">
    <property type="entry name" value="von Willebrand factor, type A domain"/>
    <property type="match status" value="1"/>
</dbReference>
<dbReference type="InterPro" id="IPR013694">
    <property type="entry name" value="VIT"/>
</dbReference>
<dbReference type="Pfam" id="PF09906">
    <property type="entry name" value="DUF2135"/>
    <property type="match status" value="1"/>
</dbReference>
<dbReference type="GO" id="GO:0009279">
    <property type="term" value="C:cell outer membrane"/>
    <property type="evidence" value="ECO:0007669"/>
    <property type="project" value="UniProtKB-SubCell"/>
</dbReference>
<dbReference type="InterPro" id="IPR039426">
    <property type="entry name" value="TonB-dep_rcpt-like"/>
</dbReference>
<keyword evidence="2" id="KW-0812">Transmembrane</keyword>
<dbReference type="InterPro" id="IPR037066">
    <property type="entry name" value="Plug_dom_sf"/>
</dbReference>
<keyword evidence="2" id="KW-1134">Transmembrane beta strand</keyword>
<dbReference type="SUPFAM" id="SSF53300">
    <property type="entry name" value="vWA-like"/>
    <property type="match status" value="1"/>
</dbReference>
<feature type="domain" description="VIT" evidence="3">
    <location>
        <begin position="18"/>
        <end position="146"/>
    </location>
</feature>
<organism evidence="4 5">
    <name type="scientific">Wocania arenilitoris</name>
    <dbReference type="NCBI Taxonomy" id="2044858"/>
    <lineage>
        <taxon>Bacteria</taxon>
        <taxon>Pseudomonadati</taxon>
        <taxon>Bacteroidota</taxon>
        <taxon>Flavobacteriia</taxon>
        <taxon>Flavobacteriales</taxon>
        <taxon>Flavobacteriaceae</taxon>
        <taxon>Wocania</taxon>
    </lineage>
</organism>
<keyword evidence="5" id="KW-1185">Reference proteome</keyword>
<dbReference type="SUPFAM" id="SSF56935">
    <property type="entry name" value="Porins"/>
    <property type="match status" value="1"/>
</dbReference>
<name>A0AAE3JP79_9FLAO</name>
<accession>A0AAE3JP79</accession>
<evidence type="ECO:0000313" key="5">
    <source>
        <dbReference type="Proteomes" id="UP001199795"/>
    </source>
</evidence>
<dbReference type="NCBIfam" id="TIGR04057">
    <property type="entry name" value="SusC_RagA_signa"/>
    <property type="match status" value="1"/>
</dbReference>
<keyword evidence="4" id="KW-0675">Receptor</keyword>
<dbReference type="SUPFAM" id="SSF49464">
    <property type="entry name" value="Carboxypeptidase regulatory domain-like"/>
    <property type="match status" value="1"/>
</dbReference>
<dbReference type="PROSITE" id="PS50005">
    <property type="entry name" value="TPR"/>
    <property type="match status" value="1"/>
</dbReference>
<evidence type="ECO:0000256" key="1">
    <source>
        <dbReference type="PROSITE-ProRule" id="PRU00339"/>
    </source>
</evidence>
<dbReference type="Gene3D" id="2.60.120.380">
    <property type="match status" value="1"/>
</dbReference>
<sequence>MKTALYKFIFFIFPLAVFSQSMPSIKVGKDKLGITSLDIKVEVVGNIATTTYDMLFYNPTRNILEGELAFPLGEGQRVSRLALDVNGKLREAIVVEKEQGRVAFEAVVRRGVDPVLLEKGTGNNYKARIYPIPAKGYKRVVLAHEQELILNEEAHYFQLPLGFKKNLDHFSLEMNVFDQKIKPLLEEGQIENFKFKALYNNFYAKVEKKNYTPSESLIIKIPQYYNSNKTIIIDDYFYFYKTLKAEQKLREKPNVITMYWDASLSMKSRDLEKELEFLGSYFAHLKDVKVNLITFSNQILSTKKHKVNNGNWSNLKEALVNTTYDGGTSYANLFSNNSSQEILLFSDGMKNLSDLVVKTSQPIYVVNSIVKANHSELNSICEATNGNYINLKNATIKESVDKIIYQPFKFLGYESSNKKLEVYPNEPQTVSADFSFSGKNFKLQDTVVLKFGYGNSIVKKDTLIIKPDVTNSLVKRIWAQKKLNVLQQESDTNRDAIVTHSMFYNLVSNHTSLIVLETVWDYVRYKITPPEELLEEYNKIINRNNGKKVVTVQENEMKPEETETSQISNSGNISGTVVDGSGLPLPGVNVIVKGSTTGTQTDFDGNYAINAVVGADLVFSFIGMTTLETTIGNSSIVNITMEEDSAQLEEVVVVGYGVQRKQSLTEAVSVVNSEDISNRGFINVGQALQGRIAGVQVNSASGQPGASSNIVIRGAASFNGNNQPLYILDGIPVSGDIDDIVNVNDIESITVLKGASAAAIYGSRAANGVIVISSNFNNNNNNINRNRSFSNSREKRNKYKGRLKVKTQTLNTPYITELNKAKSLDEAYKLYLSQREKYETVPAYYIDVYDYFKKWNNKEIKLRILTNIAELDFDNYELLRVLGYKLEEANNYGIAVYIYNQVLKLRPEDSQSYRDLALAYQEIGLTQKSFNLLNSIVNGDIYKDNNRRKFAGMKQISRNEINKLLQNNSKINKDGFKSINEVNASFDIRIVIDWNHNDTDIDLHVIDPFLEECYYKNKKTKIGGELSQDMTQGFGPEEFTIKNAKPGEYFIKVNYYGDRYQKIENPTFMKVTMFKNFGKPNETKDIKIIRLTKTKDKQIVAKLEV</sequence>
<dbReference type="Pfam" id="PF07715">
    <property type="entry name" value="Plug"/>
    <property type="match status" value="1"/>
</dbReference>
<dbReference type="Pfam" id="PF13715">
    <property type="entry name" value="CarbopepD_reg_2"/>
    <property type="match status" value="1"/>
</dbReference>
<feature type="repeat" description="TPR" evidence="1">
    <location>
        <begin position="876"/>
        <end position="909"/>
    </location>
</feature>
<dbReference type="EMBL" id="JAKKDU010000019">
    <property type="protein sequence ID" value="MCF7569436.1"/>
    <property type="molecule type" value="Genomic_DNA"/>
</dbReference>
<dbReference type="Gene3D" id="2.170.130.10">
    <property type="entry name" value="TonB-dependent receptor, plug domain"/>
    <property type="match status" value="1"/>
</dbReference>
<dbReference type="InterPro" id="IPR019734">
    <property type="entry name" value="TPR_rpt"/>
</dbReference>
<dbReference type="Proteomes" id="UP001199795">
    <property type="component" value="Unassembled WGS sequence"/>
</dbReference>
<keyword evidence="2" id="KW-0472">Membrane</keyword>
<keyword evidence="1" id="KW-0802">TPR repeat</keyword>
<dbReference type="Gene3D" id="2.60.40.1120">
    <property type="entry name" value="Carboxypeptidase-like, regulatory domain"/>
    <property type="match status" value="1"/>
</dbReference>
<dbReference type="InterPro" id="IPR011990">
    <property type="entry name" value="TPR-like_helical_dom_sf"/>
</dbReference>
<dbReference type="InterPro" id="IPR019220">
    <property type="entry name" value="DUF2135"/>
</dbReference>
<comment type="subcellular location">
    <subcellularLocation>
        <location evidence="2">Cell outer membrane</location>
        <topology evidence="2">Multi-pass membrane protein</topology>
    </subcellularLocation>
</comment>
<dbReference type="Pfam" id="PF08487">
    <property type="entry name" value="VIT"/>
    <property type="match status" value="1"/>
</dbReference>
<keyword evidence="2" id="KW-0813">Transport</keyword>
<dbReference type="PROSITE" id="PS52016">
    <property type="entry name" value="TONB_DEPENDENT_REC_3"/>
    <property type="match status" value="1"/>
</dbReference>
<keyword evidence="2" id="KW-0998">Cell outer membrane</keyword>
<dbReference type="AlphaFoldDB" id="A0AAE3JP79"/>
<protein>
    <submittedName>
        <fullName evidence="4">TonB-dependent receptor plug domain-containing protein</fullName>
    </submittedName>
</protein>
<dbReference type="RefSeq" id="WP_237240766.1">
    <property type="nucleotide sequence ID" value="NZ_JAKKDU010000019.1"/>
</dbReference>
<gene>
    <name evidence="4" type="ORF">L3X37_13865</name>
</gene>
<dbReference type="Gene3D" id="1.25.40.10">
    <property type="entry name" value="Tetratricopeptide repeat domain"/>
    <property type="match status" value="1"/>
</dbReference>
<dbReference type="PROSITE" id="PS51468">
    <property type="entry name" value="VIT"/>
    <property type="match status" value="1"/>
</dbReference>
<dbReference type="InterPro" id="IPR036465">
    <property type="entry name" value="vWFA_dom_sf"/>
</dbReference>
<evidence type="ECO:0000256" key="2">
    <source>
        <dbReference type="PROSITE-ProRule" id="PRU01360"/>
    </source>
</evidence>
<dbReference type="InterPro" id="IPR012910">
    <property type="entry name" value="Plug_dom"/>
</dbReference>
<evidence type="ECO:0000259" key="3">
    <source>
        <dbReference type="PROSITE" id="PS51468"/>
    </source>
</evidence>
<proteinExistence type="inferred from homology"/>
<evidence type="ECO:0000313" key="4">
    <source>
        <dbReference type="EMBL" id="MCF7569436.1"/>
    </source>
</evidence>
<dbReference type="InterPro" id="IPR023997">
    <property type="entry name" value="TonB-dep_OMP_SusC/RagA_CS"/>
</dbReference>
<reference evidence="4" key="1">
    <citation type="submission" date="2022-01" db="EMBL/GenBank/DDBJ databases">
        <title>Draft genome sequence of Sabulilitoribacter arenilitoris KCTC 52401.</title>
        <authorList>
            <person name="Oh J.-S."/>
        </authorList>
    </citation>
    <scope>NUCLEOTIDE SEQUENCE</scope>
    <source>
        <strain evidence="4">HMF6543</strain>
    </source>
</reference>